<name>A0AA38HHY2_9TREE</name>
<keyword evidence="4 6" id="KW-0472">Membrane</keyword>
<evidence type="ECO:0000256" key="3">
    <source>
        <dbReference type="ARBA" id="ARBA00022989"/>
    </source>
</evidence>
<feature type="compositionally biased region" description="Basic and acidic residues" evidence="5">
    <location>
        <begin position="355"/>
        <end position="369"/>
    </location>
</feature>
<feature type="compositionally biased region" description="Low complexity" evidence="5">
    <location>
        <begin position="226"/>
        <end position="267"/>
    </location>
</feature>
<dbReference type="RefSeq" id="XP_052949636.1">
    <property type="nucleotide sequence ID" value="XM_053087914.1"/>
</dbReference>
<dbReference type="PANTHER" id="PTHR15549:SF30">
    <property type="entry name" value="MID2 DOMAIN-CONTAINING PROTEIN"/>
    <property type="match status" value="1"/>
</dbReference>
<feature type="region of interest" description="Disordered" evidence="5">
    <location>
        <begin position="338"/>
        <end position="369"/>
    </location>
</feature>
<proteinExistence type="predicted"/>
<dbReference type="GO" id="GO:0071944">
    <property type="term" value="C:cell periphery"/>
    <property type="evidence" value="ECO:0007669"/>
    <property type="project" value="UniProtKB-ARBA"/>
</dbReference>
<comment type="subcellular location">
    <subcellularLocation>
        <location evidence="1">Membrane</location>
        <topology evidence="1">Single-pass membrane protein</topology>
    </subcellularLocation>
</comment>
<feature type="region of interest" description="Disordered" evidence="5">
    <location>
        <begin position="706"/>
        <end position="743"/>
    </location>
</feature>
<evidence type="ECO:0000256" key="1">
    <source>
        <dbReference type="ARBA" id="ARBA00004167"/>
    </source>
</evidence>
<evidence type="ECO:0000256" key="6">
    <source>
        <dbReference type="SAM" id="Phobius"/>
    </source>
</evidence>
<dbReference type="InterPro" id="IPR051694">
    <property type="entry name" value="Immunoregulatory_rcpt-like"/>
</dbReference>
<organism evidence="7 8">
    <name type="scientific">Dioszegia hungarica</name>
    <dbReference type="NCBI Taxonomy" id="4972"/>
    <lineage>
        <taxon>Eukaryota</taxon>
        <taxon>Fungi</taxon>
        <taxon>Dikarya</taxon>
        <taxon>Basidiomycota</taxon>
        <taxon>Agaricomycotina</taxon>
        <taxon>Tremellomycetes</taxon>
        <taxon>Tremellales</taxon>
        <taxon>Bulleribasidiaceae</taxon>
        <taxon>Dioszegia</taxon>
    </lineage>
</organism>
<keyword evidence="2 6" id="KW-0812">Transmembrane</keyword>
<feature type="region of interest" description="Disordered" evidence="5">
    <location>
        <begin position="462"/>
        <end position="516"/>
    </location>
</feature>
<accession>A0AA38HHY2</accession>
<dbReference type="AlphaFoldDB" id="A0AA38HHY2"/>
<sequence length="767" mass="78039">MAGPQAGGGPNIQVPVLHECQTVMFTWSSTSGPFKAWIWTGTGGVGTILSDFGNLDKPQVGWEVDLARGQEVQLAVRDAAGQTFVSAPSTILPGDCPPGFPLRTIGGDNKPAAPSEKVSSAAPQQSVSQAPPPQNQPSVKAESVPTPSFSPLPSKSPASDAQVFSQFSAPANTPSAVQASTAEAGGSARPVDPATPASFGAGAALSSSVTPVNGQSTASSLPPQPAVSAPSISASSLRSTHSSALPSASSPAIAGAGSISPDSSSKTSPTMIAGIVGGVACAVLFFALLTYVFCRHRRQTAEFAGRSSDDDYVHFVDSASISSRSFAPIYARFRSETNLAGRGAGGPDGGGYGGAEEKEVEAGLGDRDRDDTESLQHLAYTAPTSEATRDDLEDMTAQPILDPAILGRSAPVLPKLKRETRSTWRSSFGALVSWLGPSSPVPGASPSAFRLGKRANPYTGYIGEGSETLTSGAGLSRTNTFRTDRSGGGGGDSGPEGLSTNAKPPSYRASSSTFANPFHIPTPTTPTAAALAVLSSGPGGSRSLFPRRQSGGTVKTSRSRRSIATFGAGAGSVAGAGAGAGVNLHLAPQALISPTMPLAGAGGGGAGLLSPALPSPATALSPGSEDSFGDIMDHSELAYAQPTPVFYPGSTSGPSAYVSHQPQVSAGHGIYREAEGIVSRVSIAKYERPRTLMFTRNSYAGSAFGSTGSVDRVHGERGGIGSQGEGEVEGEKKEQSRLSGKWSEWRRSIRRSLGGGTEDDNGVGHAI</sequence>
<dbReference type="Proteomes" id="UP001164286">
    <property type="component" value="Unassembled WGS sequence"/>
</dbReference>
<feature type="compositionally biased region" description="Low complexity" evidence="5">
    <location>
        <begin position="118"/>
        <end position="129"/>
    </location>
</feature>
<dbReference type="EMBL" id="JAKWFO010000001">
    <property type="protein sequence ID" value="KAI9639859.1"/>
    <property type="molecule type" value="Genomic_DNA"/>
</dbReference>
<feature type="compositionally biased region" description="Low complexity" evidence="5">
    <location>
        <begin position="197"/>
        <end position="208"/>
    </location>
</feature>
<dbReference type="GeneID" id="77727119"/>
<comment type="caution">
    <text evidence="7">The sequence shown here is derived from an EMBL/GenBank/DDBJ whole genome shotgun (WGS) entry which is preliminary data.</text>
</comment>
<evidence type="ECO:0000256" key="4">
    <source>
        <dbReference type="ARBA" id="ARBA00023136"/>
    </source>
</evidence>
<feature type="region of interest" description="Disordered" evidence="5">
    <location>
        <begin position="539"/>
        <end position="559"/>
    </location>
</feature>
<feature type="compositionally biased region" description="Polar residues" evidence="5">
    <location>
        <begin position="209"/>
        <end position="221"/>
    </location>
</feature>
<dbReference type="GO" id="GO:0016020">
    <property type="term" value="C:membrane"/>
    <property type="evidence" value="ECO:0007669"/>
    <property type="project" value="UniProtKB-SubCell"/>
</dbReference>
<feature type="compositionally biased region" description="Gly residues" evidence="5">
    <location>
        <begin position="342"/>
        <end position="354"/>
    </location>
</feature>
<evidence type="ECO:0000256" key="5">
    <source>
        <dbReference type="SAM" id="MobiDB-lite"/>
    </source>
</evidence>
<feature type="transmembrane region" description="Helical" evidence="6">
    <location>
        <begin position="271"/>
        <end position="294"/>
    </location>
</feature>
<feature type="region of interest" description="Disordered" evidence="5">
    <location>
        <begin position="174"/>
        <end position="267"/>
    </location>
</feature>
<evidence type="ECO:0000256" key="2">
    <source>
        <dbReference type="ARBA" id="ARBA00022692"/>
    </source>
</evidence>
<feature type="compositionally biased region" description="Polar residues" evidence="5">
    <location>
        <begin position="467"/>
        <end position="481"/>
    </location>
</feature>
<feature type="region of interest" description="Disordered" evidence="5">
    <location>
        <begin position="90"/>
        <end position="161"/>
    </location>
</feature>
<feature type="compositionally biased region" description="Polar residues" evidence="5">
    <location>
        <begin position="500"/>
        <end position="515"/>
    </location>
</feature>
<keyword evidence="8" id="KW-1185">Reference proteome</keyword>
<feature type="compositionally biased region" description="Polar residues" evidence="5">
    <location>
        <begin position="145"/>
        <end position="161"/>
    </location>
</feature>
<evidence type="ECO:0000313" key="8">
    <source>
        <dbReference type="Proteomes" id="UP001164286"/>
    </source>
</evidence>
<gene>
    <name evidence="7" type="ORF">MKK02DRAFT_29823</name>
</gene>
<protein>
    <submittedName>
        <fullName evidence="7">Uncharacterized protein</fullName>
    </submittedName>
</protein>
<evidence type="ECO:0000313" key="7">
    <source>
        <dbReference type="EMBL" id="KAI9639859.1"/>
    </source>
</evidence>
<reference evidence="7" key="1">
    <citation type="journal article" date="2022" name="G3 (Bethesda)">
        <title>High quality genome of the basidiomycete yeast Dioszegia hungarica PDD-24b-2 isolated from cloud water.</title>
        <authorList>
            <person name="Jarrige D."/>
            <person name="Haridas S."/>
            <person name="Bleykasten-Grosshans C."/>
            <person name="Joly M."/>
            <person name="Nadalig T."/>
            <person name="Sancelme M."/>
            <person name="Vuilleumier S."/>
            <person name="Grigoriev I.V."/>
            <person name="Amato P."/>
            <person name="Bringel F."/>
        </authorList>
    </citation>
    <scope>NUCLEOTIDE SEQUENCE</scope>
    <source>
        <strain evidence="7">PDD-24b-2</strain>
    </source>
</reference>
<keyword evidence="3 6" id="KW-1133">Transmembrane helix</keyword>
<dbReference type="PANTHER" id="PTHR15549">
    <property type="entry name" value="PAIRED IMMUNOGLOBULIN-LIKE TYPE 2 RECEPTOR"/>
    <property type="match status" value="1"/>
</dbReference>